<comment type="caution">
    <text evidence="1">The sequence shown here is derived from an EMBL/GenBank/DDBJ whole genome shotgun (WGS) entry which is preliminary data.</text>
</comment>
<evidence type="ECO:0000313" key="2">
    <source>
        <dbReference type="Proteomes" id="UP000474159"/>
    </source>
</evidence>
<proteinExistence type="predicted"/>
<organism evidence="1 2">
    <name type="scientific">Methylobacterium soli</name>
    <dbReference type="NCBI Taxonomy" id="553447"/>
    <lineage>
        <taxon>Bacteria</taxon>
        <taxon>Pseudomonadati</taxon>
        <taxon>Pseudomonadota</taxon>
        <taxon>Alphaproteobacteria</taxon>
        <taxon>Hyphomicrobiales</taxon>
        <taxon>Methylobacteriaceae</taxon>
        <taxon>Methylobacterium</taxon>
    </lineage>
</organism>
<dbReference type="Proteomes" id="UP000474159">
    <property type="component" value="Unassembled WGS sequence"/>
</dbReference>
<evidence type="ECO:0000313" key="1">
    <source>
        <dbReference type="EMBL" id="KAB1075915.1"/>
    </source>
</evidence>
<dbReference type="RefSeq" id="WP_151003081.1">
    <property type="nucleotide sequence ID" value="NZ_BPQY01000086.1"/>
</dbReference>
<dbReference type="AlphaFoldDB" id="A0A6L3SZJ7"/>
<gene>
    <name evidence="1" type="ORF">F6X53_24090</name>
</gene>
<dbReference type="EMBL" id="VZZK01000032">
    <property type="protein sequence ID" value="KAB1075915.1"/>
    <property type="molecule type" value="Genomic_DNA"/>
</dbReference>
<reference evidence="1 2" key="1">
    <citation type="submission" date="2019-09" db="EMBL/GenBank/DDBJ databases">
        <title>YIM 48816 draft genome.</title>
        <authorList>
            <person name="Jiang L."/>
        </authorList>
    </citation>
    <scope>NUCLEOTIDE SEQUENCE [LARGE SCALE GENOMIC DNA]</scope>
    <source>
        <strain evidence="1 2">YIM 48816</strain>
    </source>
</reference>
<name>A0A6L3SZJ7_9HYPH</name>
<dbReference type="OrthoDB" id="7998837at2"/>
<accession>A0A6L3SZJ7</accession>
<protein>
    <submittedName>
        <fullName evidence="1">Uncharacterized protein</fullName>
    </submittedName>
</protein>
<sequence>MSFFPKDISHGSPDAVRAEIHDLLWVLSHRVTAALDSLQIGDDFAVTRAMRLGALEFDSAASLLVVLEDTKVRERERRCSPSRQRERVPG</sequence>
<keyword evidence="2" id="KW-1185">Reference proteome</keyword>